<gene>
    <name evidence="2" type="ORF">L484_004438</name>
</gene>
<feature type="region of interest" description="Disordered" evidence="1">
    <location>
        <begin position="1"/>
        <end position="48"/>
    </location>
</feature>
<dbReference type="Proteomes" id="UP000030645">
    <property type="component" value="Unassembled WGS sequence"/>
</dbReference>
<feature type="compositionally biased region" description="Low complexity" evidence="1">
    <location>
        <begin position="21"/>
        <end position="32"/>
    </location>
</feature>
<reference evidence="3" key="1">
    <citation type="submission" date="2013-01" db="EMBL/GenBank/DDBJ databases">
        <title>Draft Genome Sequence of a Mulberry Tree, Morus notabilis C.K. Schneid.</title>
        <authorList>
            <person name="He N."/>
            <person name="Zhao S."/>
        </authorList>
    </citation>
    <scope>NUCLEOTIDE SEQUENCE</scope>
</reference>
<sequence length="82" mass="9309">MTTWKERKDTPTIAPTFASIPPSSQQGSQGQPDYSSALFQDSQDPEYLPDGLIEYIPPSTKRHKVWYPHDHMGTTQKDTIQC</sequence>
<protein>
    <submittedName>
        <fullName evidence="2">Uncharacterized protein</fullName>
    </submittedName>
</protein>
<keyword evidence="3" id="KW-1185">Reference proteome</keyword>
<evidence type="ECO:0000256" key="1">
    <source>
        <dbReference type="SAM" id="MobiDB-lite"/>
    </source>
</evidence>
<feature type="compositionally biased region" description="Polar residues" evidence="1">
    <location>
        <begin position="33"/>
        <end position="42"/>
    </location>
</feature>
<evidence type="ECO:0000313" key="2">
    <source>
        <dbReference type="EMBL" id="EXC16427.1"/>
    </source>
</evidence>
<proteinExistence type="predicted"/>
<feature type="compositionally biased region" description="Basic and acidic residues" evidence="1">
    <location>
        <begin position="1"/>
        <end position="10"/>
    </location>
</feature>
<evidence type="ECO:0000313" key="3">
    <source>
        <dbReference type="Proteomes" id="UP000030645"/>
    </source>
</evidence>
<organism evidence="2 3">
    <name type="scientific">Morus notabilis</name>
    <dbReference type="NCBI Taxonomy" id="981085"/>
    <lineage>
        <taxon>Eukaryota</taxon>
        <taxon>Viridiplantae</taxon>
        <taxon>Streptophyta</taxon>
        <taxon>Embryophyta</taxon>
        <taxon>Tracheophyta</taxon>
        <taxon>Spermatophyta</taxon>
        <taxon>Magnoliopsida</taxon>
        <taxon>eudicotyledons</taxon>
        <taxon>Gunneridae</taxon>
        <taxon>Pentapetalae</taxon>
        <taxon>rosids</taxon>
        <taxon>fabids</taxon>
        <taxon>Rosales</taxon>
        <taxon>Moraceae</taxon>
        <taxon>Moreae</taxon>
        <taxon>Morus</taxon>
    </lineage>
</organism>
<name>W9SLS5_9ROSA</name>
<dbReference type="AlphaFoldDB" id="W9SLS5"/>
<accession>W9SLS5</accession>
<dbReference type="EMBL" id="KE345791">
    <property type="protein sequence ID" value="EXC16427.1"/>
    <property type="molecule type" value="Genomic_DNA"/>
</dbReference>